<feature type="transmembrane region" description="Helical" evidence="1">
    <location>
        <begin position="106"/>
        <end position="126"/>
    </location>
</feature>
<comment type="caution">
    <text evidence="2">The sequence shown here is derived from an EMBL/GenBank/DDBJ whole genome shotgun (WGS) entry which is preliminary data.</text>
</comment>
<dbReference type="AlphaFoldDB" id="A0AAN7BSF3"/>
<gene>
    <name evidence="2" type="ORF">QBC38DRAFT_523468</name>
</gene>
<dbReference type="Proteomes" id="UP001301958">
    <property type="component" value="Unassembled WGS sequence"/>
</dbReference>
<feature type="transmembrane region" description="Helical" evidence="1">
    <location>
        <begin position="28"/>
        <end position="54"/>
    </location>
</feature>
<evidence type="ECO:0000313" key="2">
    <source>
        <dbReference type="EMBL" id="KAK4228626.1"/>
    </source>
</evidence>
<accession>A0AAN7BSF3</accession>
<reference evidence="2" key="2">
    <citation type="submission" date="2023-05" db="EMBL/GenBank/DDBJ databases">
        <authorList>
            <consortium name="Lawrence Berkeley National Laboratory"/>
            <person name="Steindorff A."/>
            <person name="Hensen N."/>
            <person name="Bonometti L."/>
            <person name="Westerberg I."/>
            <person name="Brannstrom I.O."/>
            <person name="Guillou S."/>
            <person name="Cros-Aarteil S."/>
            <person name="Calhoun S."/>
            <person name="Haridas S."/>
            <person name="Kuo A."/>
            <person name="Mondo S."/>
            <person name="Pangilinan J."/>
            <person name="Riley R."/>
            <person name="Labutti K."/>
            <person name="Andreopoulos B."/>
            <person name="Lipzen A."/>
            <person name="Chen C."/>
            <person name="Yanf M."/>
            <person name="Daum C."/>
            <person name="Ng V."/>
            <person name="Clum A."/>
            <person name="Ohm R."/>
            <person name="Martin F."/>
            <person name="Silar P."/>
            <person name="Natvig D."/>
            <person name="Lalanne C."/>
            <person name="Gautier V."/>
            <person name="Ament-Velasquez S.L."/>
            <person name="Kruys A."/>
            <person name="Hutchinson M.I."/>
            <person name="Powell A.J."/>
            <person name="Barry K."/>
            <person name="Miller A.N."/>
            <person name="Grigoriev I.V."/>
            <person name="Debuchy R."/>
            <person name="Gladieux P."/>
            <person name="Thoren M.H."/>
            <person name="Johannesson H."/>
        </authorList>
    </citation>
    <scope>NUCLEOTIDE SEQUENCE</scope>
    <source>
        <strain evidence="2">CBS 990.96</strain>
    </source>
</reference>
<proteinExistence type="predicted"/>
<organism evidence="2 3">
    <name type="scientific">Podospora fimiseda</name>
    <dbReference type="NCBI Taxonomy" id="252190"/>
    <lineage>
        <taxon>Eukaryota</taxon>
        <taxon>Fungi</taxon>
        <taxon>Dikarya</taxon>
        <taxon>Ascomycota</taxon>
        <taxon>Pezizomycotina</taxon>
        <taxon>Sordariomycetes</taxon>
        <taxon>Sordariomycetidae</taxon>
        <taxon>Sordariales</taxon>
        <taxon>Podosporaceae</taxon>
        <taxon>Podospora</taxon>
    </lineage>
</organism>
<evidence type="ECO:0000313" key="3">
    <source>
        <dbReference type="Proteomes" id="UP001301958"/>
    </source>
</evidence>
<keyword evidence="3" id="KW-1185">Reference proteome</keyword>
<reference evidence="2" key="1">
    <citation type="journal article" date="2023" name="Mol. Phylogenet. Evol.">
        <title>Genome-scale phylogeny and comparative genomics of the fungal order Sordariales.</title>
        <authorList>
            <person name="Hensen N."/>
            <person name="Bonometti L."/>
            <person name="Westerberg I."/>
            <person name="Brannstrom I.O."/>
            <person name="Guillou S."/>
            <person name="Cros-Aarteil S."/>
            <person name="Calhoun S."/>
            <person name="Haridas S."/>
            <person name="Kuo A."/>
            <person name="Mondo S."/>
            <person name="Pangilinan J."/>
            <person name="Riley R."/>
            <person name="LaButti K."/>
            <person name="Andreopoulos B."/>
            <person name="Lipzen A."/>
            <person name="Chen C."/>
            <person name="Yan M."/>
            <person name="Daum C."/>
            <person name="Ng V."/>
            <person name="Clum A."/>
            <person name="Steindorff A."/>
            <person name="Ohm R.A."/>
            <person name="Martin F."/>
            <person name="Silar P."/>
            <person name="Natvig D.O."/>
            <person name="Lalanne C."/>
            <person name="Gautier V."/>
            <person name="Ament-Velasquez S.L."/>
            <person name="Kruys A."/>
            <person name="Hutchinson M.I."/>
            <person name="Powell A.J."/>
            <person name="Barry K."/>
            <person name="Miller A.N."/>
            <person name="Grigoriev I.V."/>
            <person name="Debuchy R."/>
            <person name="Gladieux P."/>
            <person name="Hiltunen Thoren M."/>
            <person name="Johannesson H."/>
        </authorList>
    </citation>
    <scope>NUCLEOTIDE SEQUENCE</scope>
    <source>
        <strain evidence="2">CBS 990.96</strain>
    </source>
</reference>
<feature type="transmembrane region" description="Helical" evidence="1">
    <location>
        <begin position="545"/>
        <end position="567"/>
    </location>
</feature>
<dbReference type="EMBL" id="MU865316">
    <property type="protein sequence ID" value="KAK4228626.1"/>
    <property type="molecule type" value="Genomic_DNA"/>
</dbReference>
<evidence type="ECO:0000256" key="1">
    <source>
        <dbReference type="SAM" id="Phobius"/>
    </source>
</evidence>
<keyword evidence="1" id="KW-1133">Transmembrane helix</keyword>
<protein>
    <submittedName>
        <fullName evidence="2">Uncharacterized protein</fullName>
    </submittedName>
</protein>
<name>A0AAN7BSF3_9PEZI</name>
<keyword evidence="1" id="KW-0472">Membrane</keyword>
<sequence length="657" mass="74079">MDVATGIWRDYTLPGWYASMITVNVRSAALIISGLTIFITLVSGRFWAIVVFAIHQLRTADSKKDGLHYQHQLAYRNSSTYLDTIWNLIRISWAWRRRAPFNFLRTILFLLPPVICFAGFTAASLFSTRVTTPSYLANRVRVVPRNCGYLNWNSPESYVMNGNLSADGARVYGKWFSATVVNSRNYARSCYTDQIVDSPSCNVLPVQQFPYNTSETEPCPFDEKRCLLGPDKSFGMTTPWLDSHKHFGINSPPSQRVSIRRSAVCSVLKVDDLTVLAPYSEESRTWYYFLGTVGRNSASNPTYQVVESTTNANIPFKVISFTAVAFDPNTYPGWLPILDFNRTDADVSLFVLNQNSMIHGSPTDDPFFAAHRKQGPIAGYNNDQVFYTADNITTFMACAEQFQLLNNVNNVTTALSSMVAVTAQRMNIGLSDMQAEIAWRLLSPTYVSLMGRGMYVGQGDVLRASQSAYFTLMSGKLPSNQWQIELKGWFDEALAMHQLESMAFASKSMDGMSPYAQVLQSKESSITNKLCKTQIMRNTGKYQTFSVLGLALIVSLGMFISILSWTLEWMVTSVRAKKGKGVEYYKNVAWRMDSMFHQQRLAFEAGEKKVKWDRLGSDIPVTTAGATLERVETVQSSSQRSDEYVEWLDQRGHWNSK</sequence>
<keyword evidence="1" id="KW-0812">Transmembrane</keyword>